<dbReference type="InterPro" id="IPR010982">
    <property type="entry name" value="Lambda_DNA-bd_dom_sf"/>
</dbReference>
<feature type="domain" description="HTH cro/C1-type" evidence="2">
    <location>
        <begin position="7"/>
        <end position="61"/>
    </location>
</feature>
<dbReference type="SMART" id="SM00530">
    <property type="entry name" value="HTH_XRE"/>
    <property type="match status" value="1"/>
</dbReference>
<gene>
    <name evidence="3" type="ORF">J2Z80_001820</name>
</gene>
<accession>A0ABS4NGM2</accession>
<dbReference type="Proteomes" id="UP001166402">
    <property type="component" value="Unassembled WGS sequence"/>
</dbReference>
<dbReference type="EMBL" id="JAGGLT010000018">
    <property type="protein sequence ID" value="MBP2072289.1"/>
    <property type="molecule type" value="Genomic_DNA"/>
</dbReference>
<sequence length="97" mass="10650">MKQYSKLAEIRISKGLIQKDVAKAAGVTRAFYTQVENGTRVPSLKAAKAMADILGVSLDVFFDALGVTKWNSNVKMKKGLTPRSLISNSSKEVMSWK</sequence>
<dbReference type="Gene3D" id="1.10.260.40">
    <property type="entry name" value="lambda repressor-like DNA-binding domains"/>
    <property type="match status" value="1"/>
</dbReference>
<comment type="caution">
    <text evidence="3">The sequence shown here is derived from an EMBL/GenBank/DDBJ whole genome shotgun (WGS) entry which is preliminary data.</text>
</comment>
<keyword evidence="4" id="KW-1185">Reference proteome</keyword>
<dbReference type="RefSeq" id="WP_209454068.1">
    <property type="nucleotide sequence ID" value="NZ_JAGGLT010000018.1"/>
</dbReference>
<evidence type="ECO:0000313" key="4">
    <source>
        <dbReference type="Proteomes" id="UP001166402"/>
    </source>
</evidence>
<dbReference type="PROSITE" id="PS50943">
    <property type="entry name" value="HTH_CROC1"/>
    <property type="match status" value="1"/>
</dbReference>
<dbReference type="PANTHER" id="PTHR46558:SF4">
    <property type="entry name" value="DNA-BIDING PHAGE PROTEIN"/>
    <property type="match status" value="1"/>
</dbReference>
<dbReference type="SUPFAM" id="SSF47413">
    <property type="entry name" value="lambda repressor-like DNA-binding domains"/>
    <property type="match status" value="1"/>
</dbReference>
<keyword evidence="1" id="KW-0238">DNA-binding</keyword>
<name>A0ABS4NGM2_9THEO</name>
<reference evidence="3" key="1">
    <citation type="submission" date="2021-03" db="EMBL/GenBank/DDBJ databases">
        <title>Genomic Encyclopedia of Type Strains, Phase IV (KMG-IV): sequencing the most valuable type-strain genomes for metagenomic binning, comparative biology and taxonomic classification.</title>
        <authorList>
            <person name="Goeker M."/>
        </authorList>
    </citation>
    <scope>NUCLEOTIDE SEQUENCE</scope>
    <source>
        <strain evidence="3">DSM 101588</strain>
    </source>
</reference>
<protein>
    <submittedName>
        <fullName evidence="3">Transcriptional regulator with XRE-family HTH domain</fullName>
    </submittedName>
</protein>
<dbReference type="Pfam" id="PF01381">
    <property type="entry name" value="HTH_3"/>
    <property type="match status" value="1"/>
</dbReference>
<dbReference type="PANTHER" id="PTHR46558">
    <property type="entry name" value="TRACRIPTIONAL REGULATORY PROTEIN-RELATED-RELATED"/>
    <property type="match status" value="1"/>
</dbReference>
<proteinExistence type="predicted"/>
<dbReference type="CDD" id="cd00093">
    <property type="entry name" value="HTH_XRE"/>
    <property type="match status" value="1"/>
</dbReference>
<evidence type="ECO:0000256" key="1">
    <source>
        <dbReference type="ARBA" id="ARBA00023125"/>
    </source>
</evidence>
<evidence type="ECO:0000313" key="3">
    <source>
        <dbReference type="EMBL" id="MBP2072289.1"/>
    </source>
</evidence>
<evidence type="ECO:0000259" key="2">
    <source>
        <dbReference type="PROSITE" id="PS50943"/>
    </source>
</evidence>
<organism evidence="3 4">
    <name type="scientific">Thermoanaerobacterium butyriciformans</name>
    <dbReference type="NCBI Taxonomy" id="1702242"/>
    <lineage>
        <taxon>Bacteria</taxon>
        <taxon>Bacillati</taxon>
        <taxon>Bacillota</taxon>
        <taxon>Clostridia</taxon>
        <taxon>Thermoanaerobacterales</taxon>
        <taxon>Thermoanaerobacteraceae</taxon>
        <taxon>Thermoanaerobacterium</taxon>
    </lineage>
</organism>
<dbReference type="InterPro" id="IPR001387">
    <property type="entry name" value="Cro/C1-type_HTH"/>
</dbReference>